<protein>
    <submittedName>
        <fullName evidence="2">Aminoglycoside phosphotransferase family protein</fullName>
    </submittedName>
</protein>
<keyword evidence="3" id="KW-1185">Reference proteome</keyword>
<dbReference type="SUPFAM" id="SSF56112">
    <property type="entry name" value="Protein kinase-like (PK-like)"/>
    <property type="match status" value="1"/>
</dbReference>
<accession>A0A7X6MBD5</accession>
<evidence type="ECO:0000313" key="3">
    <source>
        <dbReference type="Proteomes" id="UP000553209"/>
    </source>
</evidence>
<evidence type="ECO:0000259" key="1">
    <source>
        <dbReference type="Pfam" id="PF01636"/>
    </source>
</evidence>
<sequence>MTLPHTTEYDRILSQALAHAGLNRSLATASPIRIGENAVIGFPDLVARIARPGQEQAARREVVVARWLTDHGFPVTTPLDVEQPIVVEGRAVTFWEVLPEHTSGTVKDVAYLLRGLHSLPVPTHLALGELDPFVRLPQRIDDAVGLAPDDVVWLRNRLESLREAWSQLPDGRQHTVVHGDAWIGNVARHAHGSVLLDLERCSVGPPEWDLVSTAIKTNSVPWLDQEQYDCFVRVYGGHDVTDWPGFTVMRDLRELRMTLYFVQHSSQERMRTEAQLRIDCLRGRRGKRPWPWTPAA</sequence>
<dbReference type="InterPro" id="IPR051678">
    <property type="entry name" value="AGP_Transferase"/>
</dbReference>
<dbReference type="PANTHER" id="PTHR21310">
    <property type="entry name" value="AMINOGLYCOSIDE PHOSPHOTRANSFERASE-RELATED-RELATED"/>
    <property type="match status" value="1"/>
</dbReference>
<dbReference type="PANTHER" id="PTHR21310:SF40">
    <property type="entry name" value="AMINOGLYCOSIDE PHOSPHOTRANSFERASE DOMAIN-CONTAINING PROTEIN-RELATED"/>
    <property type="match status" value="1"/>
</dbReference>
<dbReference type="RefSeq" id="WP_082768376.1">
    <property type="nucleotide sequence ID" value="NZ_JAAXPG010000002.1"/>
</dbReference>
<comment type="caution">
    <text evidence="2">The sequence shown here is derived from an EMBL/GenBank/DDBJ whole genome shotgun (WGS) entry which is preliminary data.</text>
</comment>
<dbReference type="Pfam" id="PF01636">
    <property type="entry name" value="APH"/>
    <property type="match status" value="1"/>
</dbReference>
<feature type="domain" description="Aminoglycoside phosphotransferase" evidence="1">
    <location>
        <begin position="44"/>
        <end position="243"/>
    </location>
</feature>
<dbReference type="InterPro" id="IPR011009">
    <property type="entry name" value="Kinase-like_dom_sf"/>
</dbReference>
<evidence type="ECO:0000313" key="2">
    <source>
        <dbReference type="EMBL" id="NKY96645.1"/>
    </source>
</evidence>
<keyword evidence="2" id="KW-0808">Transferase</keyword>
<reference evidence="2 3" key="1">
    <citation type="submission" date="2020-04" db="EMBL/GenBank/DDBJ databases">
        <title>MicrobeNet Type strains.</title>
        <authorList>
            <person name="Nicholson A.C."/>
        </authorList>
    </citation>
    <scope>NUCLEOTIDE SEQUENCE [LARGE SCALE GENOMIC DNA]</scope>
    <source>
        <strain evidence="2 3">ATCC 23612</strain>
    </source>
</reference>
<dbReference type="EMBL" id="JAAXPG010000002">
    <property type="protein sequence ID" value="NKY96645.1"/>
    <property type="molecule type" value="Genomic_DNA"/>
</dbReference>
<dbReference type="InterPro" id="IPR002575">
    <property type="entry name" value="Aminoglycoside_PTrfase"/>
</dbReference>
<proteinExistence type="predicted"/>
<dbReference type="Proteomes" id="UP000553209">
    <property type="component" value="Unassembled WGS sequence"/>
</dbReference>
<gene>
    <name evidence="2" type="ORF">HGB44_03005</name>
</gene>
<dbReference type="Gene3D" id="3.90.1200.10">
    <property type="match status" value="1"/>
</dbReference>
<dbReference type="GO" id="GO:0016740">
    <property type="term" value="F:transferase activity"/>
    <property type="evidence" value="ECO:0007669"/>
    <property type="project" value="UniProtKB-KW"/>
</dbReference>
<name>A0A7X6MBD5_9ACTN</name>
<organism evidence="2 3">
    <name type="scientific">Nocardiopsis alborubida</name>
    <dbReference type="NCBI Taxonomy" id="146802"/>
    <lineage>
        <taxon>Bacteria</taxon>
        <taxon>Bacillati</taxon>
        <taxon>Actinomycetota</taxon>
        <taxon>Actinomycetes</taxon>
        <taxon>Streptosporangiales</taxon>
        <taxon>Nocardiopsidaceae</taxon>
        <taxon>Nocardiopsis</taxon>
    </lineage>
</organism>
<dbReference type="AlphaFoldDB" id="A0A7X6MBD5"/>